<dbReference type="Proteomes" id="UP000092445">
    <property type="component" value="Unassembled WGS sequence"/>
</dbReference>
<keyword evidence="1" id="KW-1133">Transmembrane helix</keyword>
<accession>A0A1B0AF03</accession>
<dbReference type="VEuPathDB" id="VectorBase:GPAI043672"/>
<feature type="transmembrane region" description="Helical" evidence="1">
    <location>
        <begin position="83"/>
        <end position="101"/>
    </location>
</feature>
<evidence type="ECO:0000256" key="1">
    <source>
        <dbReference type="SAM" id="Phobius"/>
    </source>
</evidence>
<keyword evidence="1" id="KW-0812">Transmembrane</keyword>
<evidence type="ECO:0000313" key="3">
    <source>
        <dbReference type="Proteomes" id="UP000092445"/>
    </source>
</evidence>
<dbReference type="EnsemblMetazoa" id="GPAI043672-RA">
    <property type="protein sequence ID" value="GPAI043672-PA"/>
    <property type="gene ID" value="GPAI043672"/>
</dbReference>
<reference evidence="3" key="1">
    <citation type="submission" date="2014-03" db="EMBL/GenBank/DDBJ databases">
        <authorList>
            <person name="Aksoy S."/>
            <person name="Warren W."/>
            <person name="Wilson R.K."/>
        </authorList>
    </citation>
    <scope>NUCLEOTIDE SEQUENCE [LARGE SCALE GENOMIC DNA]</scope>
    <source>
        <strain evidence="3">IAEA</strain>
    </source>
</reference>
<name>A0A1B0AF03_GLOPL</name>
<keyword evidence="3" id="KW-1185">Reference proteome</keyword>
<protein>
    <submittedName>
        <fullName evidence="2">Uncharacterized protein</fullName>
    </submittedName>
</protein>
<sequence length="130" mass="15825">MYKNKLIISQTMSQFIFIDSDEFLRSVPRSGWLLYFTLDRLSYYQRFYICKFNFMRLLLNFIHLHDLRLNGEQTYVYQRYAHFAIWIGMIKLIIHALSILCKKYGFLVTHSGYSRVQNGGELNRFEFYKF</sequence>
<evidence type="ECO:0000313" key="2">
    <source>
        <dbReference type="EnsemblMetazoa" id="GPAI043672-PA"/>
    </source>
</evidence>
<proteinExistence type="predicted"/>
<keyword evidence="1" id="KW-0472">Membrane</keyword>
<dbReference type="AlphaFoldDB" id="A0A1B0AF03"/>
<organism evidence="2 3">
    <name type="scientific">Glossina pallidipes</name>
    <name type="common">Tsetse fly</name>
    <dbReference type="NCBI Taxonomy" id="7398"/>
    <lineage>
        <taxon>Eukaryota</taxon>
        <taxon>Metazoa</taxon>
        <taxon>Ecdysozoa</taxon>
        <taxon>Arthropoda</taxon>
        <taxon>Hexapoda</taxon>
        <taxon>Insecta</taxon>
        <taxon>Pterygota</taxon>
        <taxon>Neoptera</taxon>
        <taxon>Endopterygota</taxon>
        <taxon>Diptera</taxon>
        <taxon>Brachycera</taxon>
        <taxon>Muscomorpha</taxon>
        <taxon>Hippoboscoidea</taxon>
        <taxon>Glossinidae</taxon>
        <taxon>Glossina</taxon>
    </lineage>
</organism>
<reference evidence="2" key="2">
    <citation type="submission" date="2020-05" db="UniProtKB">
        <authorList>
            <consortium name="EnsemblMetazoa"/>
        </authorList>
    </citation>
    <scope>IDENTIFICATION</scope>
    <source>
        <strain evidence="2">IAEA</strain>
    </source>
</reference>